<keyword evidence="1" id="KW-0548">Nucleotidyltransferase</keyword>
<dbReference type="GO" id="GO:0003964">
    <property type="term" value="F:RNA-directed DNA polymerase activity"/>
    <property type="evidence" value="ECO:0007669"/>
    <property type="project" value="UniProtKB-KW"/>
</dbReference>
<sequence>MDWCNTWNMKLNINKCKHMHISRNSSPASTYHINYVFLESALSYKYLGVNISSNLSWKTHINYIINNANCILGYIHRNFFHSSSSIELLLYKTLVRSKLEYSASVWSPGIESLISDLEAVQNPACRFILSNYHRTSSVTAMKLSLFLPPLSRCRSVASLCTFSQNLLQQLSETEIINKAIMHISLN</sequence>
<keyword evidence="1" id="KW-0255">Endonuclease</keyword>
<reference evidence="1" key="1">
    <citation type="submission" date="2020-03" db="EMBL/GenBank/DDBJ databases">
        <title>A transcriptome and proteome of the tick Rhipicephalus microplus shaped by the genetic composition of its hosts and developmental stage.</title>
        <authorList>
            <person name="Garcia G.R."/>
            <person name="Ribeiro J.M.C."/>
            <person name="Maruyama S.R."/>
            <person name="Gardinasse L.G."/>
            <person name="Nelson K."/>
            <person name="Ferreira B.R."/>
            <person name="Andrade T.G."/>
            <person name="Santos I.K.F.M."/>
        </authorList>
    </citation>
    <scope>NUCLEOTIDE SEQUENCE</scope>
    <source>
        <strain evidence="1">NSGR</strain>
        <tissue evidence="1">Salivary glands</tissue>
    </source>
</reference>
<proteinExistence type="predicted"/>
<accession>A0A6G5AAT4</accession>
<dbReference type="PANTHER" id="PTHR33332">
    <property type="entry name" value="REVERSE TRANSCRIPTASE DOMAIN-CONTAINING PROTEIN"/>
    <property type="match status" value="1"/>
</dbReference>
<keyword evidence="1" id="KW-0540">Nuclease</keyword>
<keyword evidence="1" id="KW-0378">Hydrolase</keyword>
<dbReference type="GO" id="GO:0004519">
    <property type="term" value="F:endonuclease activity"/>
    <property type="evidence" value="ECO:0007669"/>
    <property type="project" value="UniProtKB-KW"/>
</dbReference>
<organism evidence="1">
    <name type="scientific">Rhipicephalus microplus</name>
    <name type="common">Cattle tick</name>
    <name type="synonym">Boophilus microplus</name>
    <dbReference type="NCBI Taxonomy" id="6941"/>
    <lineage>
        <taxon>Eukaryota</taxon>
        <taxon>Metazoa</taxon>
        <taxon>Ecdysozoa</taxon>
        <taxon>Arthropoda</taxon>
        <taxon>Chelicerata</taxon>
        <taxon>Arachnida</taxon>
        <taxon>Acari</taxon>
        <taxon>Parasitiformes</taxon>
        <taxon>Ixodida</taxon>
        <taxon>Ixodoidea</taxon>
        <taxon>Ixodidae</taxon>
        <taxon>Rhipicephalinae</taxon>
        <taxon>Rhipicephalus</taxon>
        <taxon>Boophilus</taxon>
    </lineage>
</organism>
<keyword evidence="1" id="KW-0695">RNA-directed DNA polymerase</keyword>
<keyword evidence="1" id="KW-0808">Transferase</keyword>
<protein>
    <submittedName>
        <fullName evidence="1">Putative endonuclease/reverse transcriptase</fullName>
    </submittedName>
</protein>
<name>A0A6G5AAT4_RHIMP</name>
<dbReference type="EMBL" id="GIKN01005646">
    <property type="protein sequence ID" value="NIE47919.1"/>
    <property type="molecule type" value="Transcribed_RNA"/>
</dbReference>
<dbReference type="AlphaFoldDB" id="A0A6G5AAT4"/>
<evidence type="ECO:0000313" key="1">
    <source>
        <dbReference type="EMBL" id="NIE47919.1"/>
    </source>
</evidence>